<dbReference type="Proteomes" id="UP000005561">
    <property type="component" value="Unassembled WGS sequence"/>
</dbReference>
<name>C6LI76_9FIRM</name>
<evidence type="ECO:0000313" key="1">
    <source>
        <dbReference type="EMBL" id="EET59731.1"/>
    </source>
</evidence>
<proteinExistence type="predicted"/>
<comment type="caution">
    <text evidence="1">The sequence shown here is derived from an EMBL/GenBank/DDBJ whole genome shotgun (WGS) entry which is preliminary data.</text>
</comment>
<organism evidence="1 2">
    <name type="scientific">Marvinbryantia formatexigens DSM 14469</name>
    <dbReference type="NCBI Taxonomy" id="478749"/>
    <lineage>
        <taxon>Bacteria</taxon>
        <taxon>Bacillati</taxon>
        <taxon>Bacillota</taxon>
        <taxon>Clostridia</taxon>
        <taxon>Lachnospirales</taxon>
        <taxon>Lachnospiraceae</taxon>
        <taxon>Marvinbryantia</taxon>
    </lineage>
</organism>
<accession>C6LI76</accession>
<dbReference type="EMBL" id="ACCL02000016">
    <property type="protein sequence ID" value="EET59731.1"/>
    <property type="molecule type" value="Genomic_DNA"/>
</dbReference>
<evidence type="ECO:0000313" key="2">
    <source>
        <dbReference type="Proteomes" id="UP000005561"/>
    </source>
</evidence>
<dbReference type="AlphaFoldDB" id="C6LI76"/>
<gene>
    <name evidence="1" type="ORF">BRYFOR_08347</name>
</gene>
<keyword evidence="2" id="KW-1185">Reference proteome</keyword>
<sequence>MDCCFGHGKNNESVYNALDSGLLAFWRHMASIPAGFAGTGLVKYPESPGQK</sequence>
<protein>
    <submittedName>
        <fullName evidence="1">Uncharacterized protein</fullName>
    </submittedName>
</protein>
<reference evidence="1" key="1">
    <citation type="submission" date="2009-07" db="EMBL/GenBank/DDBJ databases">
        <authorList>
            <person name="Weinstock G."/>
            <person name="Sodergren E."/>
            <person name="Clifton S."/>
            <person name="Fulton L."/>
            <person name="Fulton B."/>
            <person name="Courtney L."/>
            <person name="Fronick C."/>
            <person name="Harrison M."/>
            <person name="Strong C."/>
            <person name="Farmer C."/>
            <person name="Delahaunty K."/>
            <person name="Markovic C."/>
            <person name="Hall O."/>
            <person name="Minx P."/>
            <person name="Tomlinson C."/>
            <person name="Mitreva M."/>
            <person name="Nelson J."/>
            <person name="Hou S."/>
            <person name="Wollam A."/>
            <person name="Pepin K.H."/>
            <person name="Johnson M."/>
            <person name="Bhonagiri V."/>
            <person name="Nash W.E."/>
            <person name="Warren W."/>
            <person name="Chinwalla A."/>
            <person name="Mardis E.R."/>
            <person name="Wilson R.K."/>
        </authorList>
    </citation>
    <scope>NUCLEOTIDE SEQUENCE [LARGE SCALE GENOMIC DNA]</scope>
    <source>
        <strain evidence="1">DSM 14469</strain>
    </source>
</reference>